<comment type="caution">
    <text evidence="3">The sequence shown here is derived from an EMBL/GenBank/DDBJ whole genome shotgun (WGS) entry which is preliminary data.</text>
</comment>
<dbReference type="FunFam" id="3.40.50.300:FF:001931">
    <property type="entry name" value="Blast:Carbohydrate sulfotransferase 4"/>
    <property type="match status" value="1"/>
</dbReference>
<dbReference type="SUPFAM" id="SSF52540">
    <property type="entry name" value="P-loop containing nucleoside triphosphate hydrolases"/>
    <property type="match status" value="1"/>
</dbReference>
<feature type="domain" description="Sulfotransferase" evidence="2">
    <location>
        <begin position="113"/>
        <end position="383"/>
    </location>
</feature>
<dbReference type="GO" id="GO:0006790">
    <property type="term" value="P:sulfur compound metabolic process"/>
    <property type="evidence" value="ECO:0007669"/>
    <property type="project" value="TreeGrafter"/>
</dbReference>
<evidence type="ECO:0000256" key="1">
    <source>
        <dbReference type="SAM" id="Phobius"/>
    </source>
</evidence>
<dbReference type="InterPro" id="IPR027417">
    <property type="entry name" value="P-loop_NTPase"/>
</dbReference>
<keyword evidence="1" id="KW-1133">Transmembrane helix</keyword>
<evidence type="ECO:0000259" key="2">
    <source>
        <dbReference type="Pfam" id="PF00685"/>
    </source>
</evidence>
<dbReference type="GO" id="GO:0006044">
    <property type="term" value="P:N-acetylglucosamine metabolic process"/>
    <property type="evidence" value="ECO:0007669"/>
    <property type="project" value="TreeGrafter"/>
</dbReference>
<dbReference type="PANTHER" id="PTHR10704:SF44">
    <property type="entry name" value="LD35051P-RELATED"/>
    <property type="match status" value="1"/>
</dbReference>
<reference evidence="3" key="1">
    <citation type="submission" date="2021-03" db="EMBL/GenBank/DDBJ databases">
        <title>Chromosome level genome of the anhydrobiotic midge Polypedilum vanderplanki.</title>
        <authorList>
            <person name="Yoshida Y."/>
            <person name="Kikawada T."/>
            <person name="Gusev O."/>
        </authorList>
    </citation>
    <scope>NUCLEOTIDE SEQUENCE</scope>
    <source>
        <strain evidence="3">NIAS01</strain>
        <tissue evidence="3">Whole body or cell culture</tissue>
    </source>
</reference>
<feature type="transmembrane region" description="Helical" evidence="1">
    <location>
        <begin position="7"/>
        <end position="25"/>
    </location>
</feature>
<name>A0A9J6CL71_POLVA</name>
<keyword evidence="4" id="KW-1185">Reference proteome</keyword>
<keyword evidence="1" id="KW-0812">Transmembrane</keyword>
<dbReference type="InterPro" id="IPR000863">
    <property type="entry name" value="Sulfotransferase_dom"/>
</dbReference>
<dbReference type="EMBL" id="JADBJN010000001">
    <property type="protein sequence ID" value="KAG5683002.1"/>
    <property type="molecule type" value="Genomic_DNA"/>
</dbReference>
<dbReference type="Gene3D" id="3.40.50.300">
    <property type="entry name" value="P-loop containing nucleotide triphosphate hydrolases"/>
    <property type="match status" value="1"/>
</dbReference>
<accession>A0A9J6CL71</accession>
<dbReference type="PANTHER" id="PTHR10704">
    <property type="entry name" value="CARBOHYDRATE SULFOTRANSFERASE"/>
    <property type="match status" value="1"/>
</dbReference>
<dbReference type="InterPro" id="IPR051135">
    <property type="entry name" value="Gal/GlcNAc/GalNAc_ST"/>
</dbReference>
<protein>
    <recommendedName>
        <fullName evidence="2">Sulfotransferase domain-containing protein</fullName>
    </recommendedName>
</protein>
<evidence type="ECO:0000313" key="4">
    <source>
        <dbReference type="Proteomes" id="UP001107558"/>
    </source>
</evidence>
<dbReference type="AlphaFoldDB" id="A0A9J6CL71"/>
<organism evidence="3 4">
    <name type="scientific">Polypedilum vanderplanki</name>
    <name type="common">Sleeping chironomid midge</name>
    <dbReference type="NCBI Taxonomy" id="319348"/>
    <lineage>
        <taxon>Eukaryota</taxon>
        <taxon>Metazoa</taxon>
        <taxon>Ecdysozoa</taxon>
        <taxon>Arthropoda</taxon>
        <taxon>Hexapoda</taxon>
        <taxon>Insecta</taxon>
        <taxon>Pterygota</taxon>
        <taxon>Neoptera</taxon>
        <taxon>Endopterygota</taxon>
        <taxon>Diptera</taxon>
        <taxon>Nematocera</taxon>
        <taxon>Chironomoidea</taxon>
        <taxon>Chironomidae</taxon>
        <taxon>Chironominae</taxon>
        <taxon>Polypedilum</taxon>
        <taxon>Polypedilum</taxon>
    </lineage>
</organism>
<proteinExistence type="predicted"/>
<dbReference type="Pfam" id="PF00685">
    <property type="entry name" value="Sulfotransfer_1"/>
    <property type="match status" value="1"/>
</dbReference>
<dbReference type="Proteomes" id="UP001107558">
    <property type="component" value="Chromosome 1"/>
</dbReference>
<dbReference type="GO" id="GO:0001517">
    <property type="term" value="F:N-acetylglucosamine 6-O-sulfotransferase activity"/>
    <property type="evidence" value="ECO:0007669"/>
    <property type="project" value="TreeGrafter"/>
</dbReference>
<keyword evidence="1" id="KW-0472">Membrane</keyword>
<sequence>MSRRVNLIGIFTITLSFCVLLFFATKNSNYYDDYMRKENISPRYKYRNYYSADSQQQQVTQNSSVTIQDVLNYQRKQIAEEMQYYEYPNGRFGVDAKNLQDLTMETNGMPMRSVIISTWRSGSTFLGDVLNTLPGNYYHYEPLLTYDIVQIRGPPHDKNAIKSLKKLLRCNYTGADMHEYLEFGASHNYLFSHNSRLWNQCQLFPNFCYQPKFLEPFCKLFPLQSMKVVRLRLKIAARLLEDTSLNVRIVLLIRDPRGFLQSRKHRVWCPGNVDCDNPNIVCKDLISDYKAAEKLAKKYPMTFKALRYEDLSLSPYDMTQEVLQFYGLAFDDRVSEFLDTHTKQNVGGVSSTFRDSKQAPFHWTKELPWNEVSYIQDSCKEAMRLWGYKEAANASELMNNFNPLLPFPDFLV</sequence>
<gene>
    <name evidence="3" type="ORF">PVAND_012314</name>
</gene>
<evidence type="ECO:0000313" key="3">
    <source>
        <dbReference type="EMBL" id="KAG5683002.1"/>
    </source>
</evidence>
<dbReference type="OrthoDB" id="6138663at2759"/>